<name>A0A0A2LZT1_9FLAO</name>
<organism evidence="2 3">
    <name type="scientific">Flavobacterium rivuli WB 3.3-2 = DSM 21788</name>
    <dbReference type="NCBI Taxonomy" id="1121895"/>
    <lineage>
        <taxon>Bacteria</taxon>
        <taxon>Pseudomonadati</taxon>
        <taxon>Bacteroidota</taxon>
        <taxon>Flavobacteriia</taxon>
        <taxon>Flavobacteriales</taxon>
        <taxon>Flavobacteriaceae</taxon>
        <taxon>Flavobacterium</taxon>
    </lineage>
</organism>
<comment type="caution">
    <text evidence="2">The sequence shown here is derived from an EMBL/GenBank/DDBJ whole genome shotgun (WGS) entry which is preliminary data.</text>
</comment>
<proteinExistence type="predicted"/>
<keyword evidence="3" id="KW-1185">Reference proteome</keyword>
<evidence type="ECO:0000256" key="1">
    <source>
        <dbReference type="SAM" id="MobiDB-lite"/>
    </source>
</evidence>
<accession>A0A0A2LZT1</accession>
<gene>
    <name evidence="2" type="ORF">Q765_20295</name>
</gene>
<dbReference type="OrthoDB" id="1373240at2"/>
<dbReference type="RefSeq" id="WP_020214590.1">
    <property type="nucleotide sequence ID" value="NZ_JRLX01000041.1"/>
</dbReference>
<dbReference type="EMBL" id="JRLX01000041">
    <property type="protein sequence ID" value="KGO84693.1"/>
    <property type="molecule type" value="Genomic_DNA"/>
</dbReference>
<sequence>MIQSDNNNQDHSEDREQFKKNTPIPESYQDRHYNEKAHMSGSIQKNTIAHERANLNPNQEQRPDSKNPERNRDK</sequence>
<dbReference type="STRING" id="1121895.GCA_000378485_03411"/>
<dbReference type="eggNOG" id="ENOG5032HK3">
    <property type="taxonomic scope" value="Bacteria"/>
</dbReference>
<evidence type="ECO:0000313" key="2">
    <source>
        <dbReference type="EMBL" id="KGO84693.1"/>
    </source>
</evidence>
<dbReference type="Proteomes" id="UP000030152">
    <property type="component" value="Unassembled WGS sequence"/>
</dbReference>
<feature type="compositionally biased region" description="Basic and acidic residues" evidence="1">
    <location>
        <begin position="8"/>
        <end position="19"/>
    </location>
</feature>
<dbReference type="AlphaFoldDB" id="A0A0A2LZT1"/>
<evidence type="ECO:0000313" key="3">
    <source>
        <dbReference type="Proteomes" id="UP000030152"/>
    </source>
</evidence>
<feature type="region of interest" description="Disordered" evidence="1">
    <location>
        <begin position="1"/>
        <end position="74"/>
    </location>
</feature>
<reference evidence="2 3" key="1">
    <citation type="submission" date="2013-09" db="EMBL/GenBank/DDBJ databases">
        <authorList>
            <person name="Zeng Z."/>
            <person name="Chen C."/>
        </authorList>
    </citation>
    <scope>NUCLEOTIDE SEQUENCE [LARGE SCALE GENOMIC DNA]</scope>
    <source>
        <strain evidence="2 3">WB 3.3-2</strain>
    </source>
</reference>
<feature type="compositionally biased region" description="Basic and acidic residues" evidence="1">
    <location>
        <begin position="28"/>
        <end position="38"/>
    </location>
</feature>
<feature type="compositionally biased region" description="Basic and acidic residues" evidence="1">
    <location>
        <begin position="61"/>
        <end position="74"/>
    </location>
</feature>
<protein>
    <submittedName>
        <fullName evidence="2">Uncharacterized protein</fullName>
    </submittedName>
</protein>